<evidence type="ECO:0000256" key="1">
    <source>
        <dbReference type="SAM" id="MobiDB-lite"/>
    </source>
</evidence>
<organism evidence="2 3">
    <name type="scientific">Larinioides sclopetarius</name>
    <dbReference type="NCBI Taxonomy" id="280406"/>
    <lineage>
        <taxon>Eukaryota</taxon>
        <taxon>Metazoa</taxon>
        <taxon>Ecdysozoa</taxon>
        <taxon>Arthropoda</taxon>
        <taxon>Chelicerata</taxon>
        <taxon>Arachnida</taxon>
        <taxon>Araneae</taxon>
        <taxon>Araneomorphae</taxon>
        <taxon>Entelegynae</taxon>
        <taxon>Araneoidea</taxon>
        <taxon>Araneidae</taxon>
        <taxon>Larinioides</taxon>
    </lineage>
</organism>
<dbReference type="AlphaFoldDB" id="A0AAV1ZN10"/>
<dbReference type="EMBL" id="CAXIEN010000066">
    <property type="protein sequence ID" value="CAL1273259.1"/>
    <property type="molecule type" value="Genomic_DNA"/>
</dbReference>
<comment type="caution">
    <text evidence="2">The sequence shown here is derived from an EMBL/GenBank/DDBJ whole genome shotgun (WGS) entry which is preliminary data.</text>
</comment>
<gene>
    <name evidence="2" type="ORF">LARSCL_LOCUS6795</name>
</gene>
<accession>A0AAV1ZN10</accession>
<protein>
    <submittedName>
        <fullName evidence="2">Uncharacterized protein</fullName>
    </submittedName>
</protein>
<evidence type="ECO:0000313" key="3">
    <source>
        <dbReference type="Proteomes" id="UP001497382"/>
    </source>
</evidence>
<dbReference type="Proteomes" id="UP001497382">
    <property type="component" value="Unassembled WGS sequence"/>
</dbReference>
<reference evidence="2 3" key="1">
    <citation type="submission" date="2024-04" db="EMBL/GenBank/DDBJ databases">
        <authorList>
            <person name="Rising A."/>
            <person name="Reimegard J."/>
            <person name="Sonavane S."/>
            <person name="Akerstrom W."/>
            <person name="Nylinder S."/>
            <person name="Hedman E."/>
            <person name="Kallberg Y."/>
        </authorList>
    </citation>
    <scope>NUCLEOTIDE SEQUENCE [LARGE SCALE GENOMIC DNA]</scope>
</reference>
<keyword evidence="3" id="KW-1185">Reference proteome</keyword>
<feature type="region of interest" description="Disordered" evidence="1">
    <location>
        <begin position="1"/>
        <end position="21"/>
    </location>
</feature>
<sequence length="104" mass="11736">MELTDGIPMESAPEEASDIQFPEDYHFTDELRMIMEDMQNSQKSWIQNVKNMSKAGTGIARSASDVFRDMEKHLSQRLEYLQAAKVLIEGPLVEEPSPTPPPSP</sequence>
<feature type="non-terminal residue" evidence="2">
    <location>
        <position position="104"/>
    </location>
</feature>
<name>A0AAV1ZN10_9ARAC</name>
<proteinExistence type="predicted"/>
<evidence type="ECO:0000313" key="2">
    <source>
        <dbReference type="EMBL" id="CAL1273259.1"/>
    </source>
</evidence>